<sequence>MRRVATGLGLCLLLLALAVGFGAQFNGTPVYPDAGAIDANYDAHVGERVHLWPVVADERDGSVVVAVDGLRLELSAPPPSAVDVGDRIQVYGELRPGHRMETRTYHVQTPGDRRYMYGVSVLGIALAAGAFLRRWRVDRDRLRFVPRGDD</sequence>
<dbReference type="RefSeq" id="WP_157688703.1">
    <property type="nucleotide sequence ID" value="NZ_CP034345.1"/>
</dbReference>
<keyword evidence="1" id="KW-0472">Membrane</keyword>
<dbReference type="KEGG" id="hra:EI982_06465"/>
<reference evidence="2 3" key="1">
    <citation type="submission" date="2018-12" db="EMBL/GenBank/DDBJ databases">
        <title>Complete genome sequence of Haloplanus rallus MBLA0036.</title>
        <authorList>
            <person name="Nam Y.-d."/>
            <person name="Kang J."/>
            <person name="Chung W.-H."/>
            <person name="Park Y.S."/>
        </authorList>
    </citation>
    <scope>NUCLEOTIDE SEQUENCE [LARGE SCALE GENOMIC DNA]</scope>
    <source>
        <strain evidence="2 3">MBLA0036</strain>
    </source>
</reference>
<evidence type="ECO:0000256" key="1">
    <source>
        <dbReference type="SAM" id="Phobius"/>
    </source>
</evidence>
<dbReference type="OrthoDB" id="268419at2157"/>
<keyword evidence="1" id="KW-1133">Transmembrane helix</keyword>
<evidence type="ECO:0000313" key="3">
    <source>
        <dbReference type="Proteomes" id="UP000428325"/>
    </source>
</evidence>
<feature type="transmembrane region" description="Helical" evidence="1">
    <location>
        <begin position="115"/>
        <end position="132"/>
    </location>
</feature>
<dbReference type="Pfam" id="PF26045">
    <property type="entry name" value="OB_2TM_halo"/>
    <property type="match status" value="1"/>
</dbReference>
<dbReference type="Proteomes" id="UP000428325">
    <property type="component" value="Chromosome"/>
</dbReference>
<dbReference type="AlphaFoldDB" id="A0A6B9F2A7"/>
<accession>A0A6B9F2A7</accession>
<dbReference type="EMBL" id="CP034345">
    <property type="protein sequence ID" value="QGX94456.1"/>
    <property type="molecule type" value="Genomic_DNA"/>
</dbReference>
<gene>
    <name evidence="2" type="ORF">EI982_06465</name>
</gene>
<evidence type="ECO:0000313" key="2">
    <source>
        <dbReference type="EMBL" id="QGX94456.1"/>
    </source>
</evidence>
<dbReference type="GeneID" id="99245742"/>
<protein>
    <submittedName>
        <fullName evidence="2">Uncharacterized protein</fullName>
    </submittedName>
</protein>
<dbReference type="InterPro" id="IPR058927">
    <property type="entry name" value="OB_2TM"/>
</dbReference>
<organism evidence="2 3">
    <name type="scientific">Haloplanus rallus</name>
    <dbReference type="NCBI Taxonomy" id="1816183"/>
    <lineage>
        <taxon>Archaea</taxon>
        <taxon>Methanobacteriati</taxon>
        <taxon>Methanobacteriota</taxon>
        <taxon>Stenosarchaea group</taxon>
        <taxon>Halobacteria</taxon>
        <taxon>Halobacteriales</taxon>
        <taxon>Haloferacaceae</taxon>
        <taxon>Haloplanus</taxon>
    </lineage>
</organism>
<keyword evidence="3" id="KW-1185">Reference proteome</keyword>
<name>A0A6B9F2A7_9EURY</name>
<proteinExistence type="predicted"/>
<keyword evidence="1" id="KW-0812">Transmembrane</keyword>